<keyword evidence="2" id="KW-1185">Reference proteome</keyword>
<dbReference type="Proteomes" id="UP001497444">
    <property type="component" value="Chromosome 7"/>
</dbReference>
<name>A0ABP0X9E7_9BRYO</name>
<protein>
    <submittedName>
        <fullName evidence="1">Uncharacterized protein</fullName>
    </submittedName>
</protein>
<evidence type="ECO:0000313" key="1">
    <source>
        <dbReference type="EMBL" id="CAK9275749.1"/>
    </source>
</evidence>
<organism evidence="1 2">
    <name type="scientific">Sphagnum jensenii</name>
    <dbReference type="NCBI Taxonomy" id="128206"/>
    <lineage>
        <taxon>Eukaryota</taxon>
        <taxon>Viridiplantae</taxon>
        <taxon>Streptophyta</taxon>
        <taxon>Embryophyta</taxon>
        <taxon>Bryophyta</taxon>
        <taxon>Sphagnophytina</taxon>
        <taxon>Sphagnopsida</taxon>
        <taxon>Sphagnales</taxon>
        <taxon>Sphagnaceae</taxon>
        <taxon>Sphagnum</taxon>
    </lineage>
</organism>
<proteinExistence type="predicted"/>
<evidence type="ECO:0000313" key="2">
    <source>
        <dbReference type="Proteomes" id="UP001497444"/>
    </source>
</evidence>
<reference evidence="1" key="1">
    <citation type="submission" date="2024-02" db="EMBL/GenBank/DDBJ databases">
        <authorList>
            <consortium name="ELIXIR-Norway"/>
            <consortium name="Elixir Norway"/>
        </authorList>
    </citation>
    <scope>NUCLEOTIDE SEQUENCE</scope>
</reference>
<gene>
    <name evidence="1" type="ORF">CSSPJE1EN1_LOCUS21227</name>
</gene>
<sequence length="71" mass="7465">MPSGEQCLFLPTRDLCWPLIEGAAAAPAEVVNLSVGSGLKGSRRTTRPCSLSARGKESPGTLTMMENCLTV</sequence>
<accession>A0ABP0X9E7</accession>
<dbReference type="EMBL" id="OZ020102">
    <property type="protein sequence ID" value="CAK9275749.1"/>
    <property type="molecule type" value="Genomic_DNA"/>
</dbReference>